<dbReference type="EMBL" id="JAPEVG010000298">
    <property type="protein sequence ID" value="KAJ8469251.1"/>
    <property type="molecule type" value="Genomic_DNA"/>
</dbReference>
<feature type="compositionally biased region" description="Basic residues" evidence="1">
    <location>
        <begin position="1"/>
        <end position="14"/>
    </location>
</feature>
<keyword evidence="3" id="KW-1185">Reference proteome</keyword>
<feature type="region of interest" description="Disordered" evidence="1">
    <location>
        <begin position="1"/>
        <end position="24"/>
    </location>
</feature>
<name>A0AAD7TLY9_9APHY</name>
<protein>
    <recommendedName>
        <fullName evidence="4">Pentatricopeptide repeat-containing protein</fullName>
    </recommendedName>
</protein>
<gene>
    <name evidence="2" type="ORF">ONZ51_g9123</name>
</gene>
<dbReference type="AlphaFoldDB" id="A0AAD7TLY9"/>
<reference evidence="2" key="1">
    <citation type="submission" date="2022-11" db="EMBL/GenBank/DDBJ databases">
        <title>Genome Sequence of Cubamyces cubensis.</title>
        <authorList>
            <person name="Buettner E."/>
        </authorList>
    </citation>
    <scope>NUCLEOTIDE SEQUENCE</scope>
    <source>
        <strain evidence="2">MPL-01</strain>
    </source>
</reference>
<evidence type="ECO:0000256" key="1">
    <source>
        <dbReference type="SAM" id="MobiDB-lite"/>
    </source>
</evidence>
<evidence type="ECO:0008006" key="4">
    <source>
        <dbReference type="Google" id="ProtNLM"/>
    </source>
</evidence>
<sequence length="569" mass="63560">MCPHHPSKPSKKPKPPLQRPKPDVEQVCTSVARKLADDNPSAAAAIVHRALDRAGLSNPSRFRLFEHSVASFLRYGDVMKAAMLYSRMTREGYIPSVSLRVQMHVVKLAQLPATEDELLEIAGDACRNRTFDEAALRDLLRTLVEGLKASPRLVQQVVNRFLETREQGYKLSNDTVAYLMQVYGKAGDKETAKQWSEYTSGSPTPTTESSALDPVLHPYTTLLRDLAASKPSFSVYKWTLERMQQDNVQPDLPFFNALLSHEVAQRNYDVVFALYRLLMEKRTAAAMPQAQTFAPVFRAIHRLSCSHRYRRTHGIRVPADMPSARSVYKDMLTCHIEATRGRPSKPSPVLDATVLHRALRTFVARHDYAAAYTAVRAFRLFPHAVGAPTMATYRIVFGSLLGRIRVQFPRMAARLAAGIEPDTLWTYRFLGVGDLGARDLAQLAMDVSMVHRVLHVGTDARLSCDFIVAPAYARPQAAGHLGLLDDFSESESERLERLSAPREFHAHGMPSPLEFSDLKPVPEGQAYAVVPLERVLRRAIAASCPSDGPLARQVSEEIVKAKNEMVVKW</sequence>
<evidence type="ECO:0000313" key="3">
    <source>
        <dbReference type="Proteomes" id="UP001215151"/>
    </source>
</evidence>
<dbReference type="InterPro" id="IPR011990">
    <property type="entry name" value="TPR-like_helical_dom_sf"/>
</dbReference>
<proteinExistence type="predicted"/>
<dbReference type="Gene3D" id="1.25.40.10">
    <property type="entry name" value="Tetratricopeptide repeat domain"/>
    <property type="match status" value="1"/>
</dbReference>
<organism evidence="2 3">
    <name type="scientific">Trametes cubensis</name>
    <dbReference type="NCBI Taxonomy" id="1111947"/>
    <lineage>
        <taxon>Eukaryota</taxon>
        <taxon>Fungi</taxon>
        <taxon>Dikarya</taxon>
        <taxon>Basidiomycota</taxon>
        <taxon>Agaricomycotina</taxon>
        <taxon>Agaricomycetes</taxon>
        <taxon>Polyporales</taxon>
        <taxon>Polyporaceae</taxon>
        <taxon>Trametes</taxon>
    </lineage>
</organism>
<comment type="caution">
    <text evidence="2">The sequence shown here is derived from an EMBL/GenBank/DDBJ whole genome shotgun (WGS) entry which is preliminary data.</text>
</comment>
<dbReference type="Proteomes" id="UP001215151">
    <property type="component" value="Unassembled WGS sequence"/>
</dbReference>
<evidence type="ECO:0000313" key="2">
    <source>
        <dbReference type="EMBL" id="KAJ8469251.1"/>
    </source>
</evidence>
<accession>A0AAD7TLY9</accession>